<feature type="domain" description="STAS" evidence="1">
    <location>
        <begin position="43"/>
        <end position="103"/>
    </location>
</feature>
<dbReference type="PROSITE" id="PS50801">
    <property type="entry name" value="STAS"/>
    <property type="match status" value="1"/>
</dbReference>
<dbReference type="Pfam" id="PF13466">
    <property type="entry name" value="STAS_2"/>
    <property type="match status" value="1"/>
</dbReference>
<evidence type="ECO:0000259" key="1">
    <source>
        <dbReference type="PROSITE" id="PS50801"/>
    </source>
</evidence>
<evidence type="ECO:0000313" key="3">
    <source>
        <dbReference type="Proteomes" id="UP001620597"/>
    </source>
</evidence>
<reference evidence="2 3" key="1">
    <citation type="submission" date="2024-03" db="EMBL/GenBank/DDBJ databases">
        <title>High-quality draft genome sequence of Oceanobacter sp. wDCs-4.</title>
        <authorList>
            <person name="Dong C."/>
        </authorList>
    </citation>
    <scope>NUCLEOTIDE SEQUENCE [LARGE SCALE GENOMIC DNA]</scope>
    <source>
        <strain evidence="3">wDCs-4</strain>
    </source>
</reference>
<dbReference type="EMBL" id="JBBKTX010000007">
    <property type="protein sequence ID" value="MFK4752138.1"/>
    <property type="molecule type" value="Genomic_DNA"/>
</dbReference>
<name>A0ABW8NGQ6_9GAMM</name>
<gene>
    <name evidence="2" type="ORF">WG929_06930</name>
</gene>
<dbReference type="InterPro" id="IPR058548">
    <property type="entry name" value="MlaB-like_STAS"/>
</dbReference>
<dbReference type="CDD" id="cd07043">
    <property type="entry name" value="STAS_anti-anti-sigma_factors"/>
    <property type="match status" value="1"/>
</dbReference>
<proteinExistence type="predicted"/>
<dbReference type="SUPFAM" id="SSF52091">
    <property type="entry name" value="SpoIIaa-like"/>
    <property type="match status" value="1"/>
</dbReference>
<protein>
    <submittedName>
        <fullName evidence="2">STAS domain-containing protein</fullName>
    </submittedName>
</protein>
<organism evidence="2 3">
    <name type="scientific">Oceanobacter antarcticus</name>
    <dbReference type="NCBI Taxonomy" id="3133425"/>
    <lineage>
        <taxon>Bacteria</taxon>
        <taxon>Pseudomonadati</taxon>
        <taxon>Pseudomonadota</taxon>
        <taxon>Gammaproteobacteria</taxon>
        <taxon>Oceanospirillales</taxon>
        <taxon>Oceanospirillaceae</taxon>
        <taxon>Oceanobacter</taxon>
    </lineage>
</organism>
<dbReference type="Gene3D" id="3.30.750.24">
    <property type="entry name" value="STAS domain"/>
    <property type="match status" value="1"/>
</dbReference>
<comment type="caution">
    <text evidence="2">The sequence shown here is derived from an EMBL/GenBank/DDBJ whole genome shotgun (WGS) entry which is preliminary data.</text>
</comment>
<dbReference type="RefSeq" id="WP_416205466.1">
    <property type="nucleotide sequence ID" value="NZ_JBBKTX010000007.1"/>
</dbReference>
<dbReference type="Proteomes" id="UP001620597">
    <property type="component" value="Unassembled WGS sequence"/>
</dbReference>
<evidence type="ECO:0000313" key="2">
    <source>
        <dbReference type="EMBL" id="MFK4752138.1"/>
    </source>
</evidence>
<dbReference type="InterPro" id="IPR036513">
    <property type="entry name" value="STAS_dom_sf"/>
</dbReference>
<dbReference type="InterPro" id="IPR002645">
    <property type="entry name" value="STAS_dom"/>
</dbReference>
<accession>A0ABW8NGQ6</accession>
<keyword evidence="3" id="KW-1185">Reference proteome</keyword>
<sequence>MTTLESLSANLANVSGDMLASTVVALIEPGHEMIRSSGGEWCLDMSNVDRVSSAAVALLLDWMRTARQHDIHMTIRSVPERLMPILQVSDLEVLFAEVMVTDA</sequence>